<evidence type="ECO:0000313" key="3">
    <source>
        <dbReference type="Proteomes" id="UP000283255"/>
    </source>
</evidence>
<dbReference type="PROSITE" id="PS51257">
    <property type="entry name" value="PROKAR_LIPOPROTEIN"/>
    <property type="match status" value="1"/>
</dbReference>
<comment type="caution">
    <text evidence="2">The sequence shown here is derived from an EMBL/GenBank/DDBJ whole genome shotgun (WGS) entry which is preliminary data.</text>
</comment>
<evidence type="ECO:0000313" key="2">
    <source>
        <dbReference type="EMBL" id="RJG50452.1"/>
    </source>
</evidence>
<keyword evidence="1" id="KW-0732">Signal</keyword>
<reference evidence="2 3" key="1">
    <citation type="submission" date="2018-09" db="EMBL/GenBank/DDBJ databases">
        <authorList>
            <person name="Wang F."/>
        </authorList>
    </citation>
    <scope>NUCLEOTIDE SEQUENCE [LARGE SCALE GENOMIC DNA]</scope>
    <source>
        <strain evidence="2 3">PLHSC7-2</strain>
    </source>
</reference>
<evidence type="ECO:0000256" key="1">
    <source>
        <dbReference type="SAM" id="SignalP"/>
    </source>
</evidence>
<gene>
    <name evidence="2" type="ORF">D1Z90_02945</name>
</gene>
<proteinExistence type="predicted"/>
<sequence>MTQRIIILVLALGLFACSKAPSDSTMEQLIATQILQGDAGQYIKIDNFNVSGGIQESDNTFIAELSYDLVFTKSLQEIKALKQAQAGEDMMDSVSNSFGVMALQMQHGDFPAGYRLSQQQNGVFVKTDSGWVLTK</sequence>
<keyword evidence="3" id="KW-1185">Reference proteome</keyword>
<dbReference type="RefSeq" id="WP_119909254.1">
    <property type="nucleotide sequence ID" value="NZ_QZCH01000002.1"/>
</dbReference>
<dbReference type="Proteomes" id="UP000283255">
    <property type="component" value="Unassembled WGS sequence"/>
</dbReference>
<name>A0A418YIL0_9GAMM</name>
<reference evidence="2 3" key="2">
    <citation type="submission" date="2019-01" db="EMBL/GenBank/DDBJ databases">
        <title>Motilimonas pumilus sp. nov., isolated from the gut of sea cucumber (Apostichopus japonicus).</title>
        <authorList>
            <person name="Wang F.-Q."/>
            <person name="Ren L.-H."/>
            <person name="Lin Y.-W."/>
            <person name="Sun G.-H."/>
            <person name="Du Z.-J."/>
            <person name="Zhao J.-X."/>
            <person name="Liu X.-J."/>
            <person name="Liu L.-J."/>
        </authorList>
    </citation>
    <scope>NUCLEOTIDE SEQUENCE [LARGE SCALE GENOMIC DNA]</scope>
    <source>
        <strain evidence="2 3">PLHSC7-2</strain>
    </source>
</reference>
<dbReference type="AlphaFoldDB" id="A0A418YIL0"/>
<feature type="chain" id="PRO_5019322220" evidence="1">
    <location>
        <begin position="23"/>
        <end position="135"/>
    </location>
</feature>
<organism evidence="2 3">
    <name type="scientific">Motilimonas pumila</name>
    <dbReference type="NCBI Taxonomy" id="2303987"/>
    <lineage>
        <taxon>Bacteria</taxon>
        <taxon>Pseudomonadati</taxon>
        <taxon>Pseudomonadota</taxon>
        <taxon>Gammaproteobacteria</taxon>
        <taxon>Alteromonadales</taxon>
        <taxon>Alteromonadales genera incertae sedis</taxon>
        <taxon>Motilimonas</taxon>
    </lineage>
</organism>
<accession>A0A418YIL0</accession>
<feature type="signal peptide" evidence="1">
    <location>
        <begin position="1"/>
        <end position="22"/>
    </location>
</feature>
<dbReference type="OrthoDB" id="5769674at2"/>
<protein>
    <submittedName>
        <fullName evidence="2">Uncharacterized protein</fullName>
    </submittedName>
</protein>
<dbReference type="EMBL" id="QZCH01000002">
    <property type="protein sequence ID" value="RJG50452.1"/>
    <property type="molecule type" value="Genomic_DNA"/>
</dbReference>